<dbReference type="FunFam" id="1.20.1250.20:FF:000003">
    <property type="entry name" value="Solute carrier family 17 member 3"/>
    <property type="match status" value="2"/>
</dbReference>
<dbReference type="FunFam" id="1.20.1250.20:FF:000131">
    <property type="entry name" value="Probable anion transporter 3, chloroplastic"/>
    <property type="match status" value="1"/>
</dbReference>
<dbReference type="PANTHER" id="PTHR11662">
    <property type="entry name" value="SOLUTE CARRIER FAMILY 17"/>
    <property type="match status" value="1"/>
</dbReference>
<evidence type="ECO:0000256" key="9">
    <source>
        <dbReference type="SAM" id="Phobius"/>
    </source>
</evidence>
<evidence type="ECO:0000256" key="4">
    <source>
        <dbReference type="ARBA" id="ARBA00022847"/>
    </source>
</evidence>
<dbReference type="InterPro" id="IPR020846">
    <property type="entry name" value="MFS_dom"/>
</dbReference>
<dbReference type="Gene3D" id="1.20.1250.20">
    <property type="entry name" value="MFS general substrate transporter like domains"/>
    <property type="match status" value="3"/>
</dbReference>
<name>A0AAD2ADB2_9LAMI</name>
<gene>
    <name evidence="11" type="ORF">FPE_LOCUS30535</name>
</gene>
<dbReference type="PROSITE" id="PS50850">
    <property type="entry name" value="MFS"/>
    <property type="match status" value="1"/>
</dbReference>
<feature type="transmembrane region" description="Helical" evidence="9">
    <location>
        <begin position="398"/>
        <end position="417"/>
    </location>
</feature>
<dbReference type="InterPro" id="IPR044777">
    <property type="entry name" value="SLC17A9-like"/>
</dbReference>
<feature type="transmembrane region" description="Helical" evidence="9">
    <location>
        <begin position="365"/>
        <end position="386"/>
    </location>
</feature>
<comment type="similarity">
    <text evidence="7">Belongs to the major facilitator superfamily. Sodium/anion cotransporter (TC 2.A.1.14) family.</text>
</comment>
<dbReference type="SUPFAM" id="SSF103473">
    <property type="entry name" value="MFS general substrate transporter"/>
    <property type="match status" value="2"/>
</dbReference>
<dbReference type="InterPro" id="IPR011701">
    <property type="entry name" value="MFS"/>
</dbReference>
<evidence type="ECO:0000313" key="11">
    <source>
        <dbReference type="EMBL" id="CAI9783105.1"/>
    </source>
</evidence>
<keyword evidence="3 9" id="KW-0812">Transmembrane</keyword>
<keyword evidence="5 9" id="KW-1133">Transmembrane helix</keyword>
<feature type="transmembrane region" description="Helical" evidence="9">
    <location>
        <begin position="493"/>
        <end position="512"/>
    </location>
</feature>
<feature type="transmembrane region" description="Helical" evidence="9">
    <location>
        <begin position="637"/>
        <end position="653"/>
    </location>
</feature>
<dbReference type="AlphaFoldDB" id="A0AAD2ADB2"/>
<keyword evidence="6 9" id="KW-0472">Membrane</keyword>
<feature type="transmembrane region" description="Helical" evidence="9">
    <location>
        <begin position="660"/>
        <end position="682"/>
    </location>
</feature>
<feature type="transmembrane region" description="Helical" evidence="9">
    <location>
        <begin position="466"/>
        <end position="487"/>
    </location>
</feature>
<dbReference type="Pfam" id="PF07690">
    <property type="entry name" value="MFS_1"/>
    <property type="match status" value="2"/>
</dbReference>
<feature type="transmembrane region" description="Helical" evidence="9">
    <location>
        <begin position="139"/>
        <end position="163"/>
    </location>
</feature>
<reference evidence="11" key="1">
    <citation type="submission" date="2023-05" db="EMBL/GenBank/DDBJ databases">
        <authorList>
            <person name="Huff M."/>
        </authorList>
    </citation>
    <scope>NUCLEOTIDE SEQUENCE</scope>
</reference>
<dbReference type="GO" id="GO:0005315">
    <property type="term" value="F:phosphate transmembrane transporter activity"/>
    <property type="evidence" value="ECO:0007669"/>
    <property type="project" value="UniProtKB-ARBA"/>
</dbReference>
<dbReference type="InterPro" id="IPR036259">
    <property type="entry name" value="MFS_trans_sf"/>
</dbReference>
<evidence type="ECO:0000256" key="7">
    <source>
        <dbReference type="ARBA" id="ARBA00024362"/>
    </source>
</evidence>
<dbReference type="EMBL" id="OU503054">
    <property type="protein sequence ID" value="CAI9783105.1"/>
    <property type="molecule type" value="Genomic_DNA"/>
</dbReference>
<organism evidence="11 12">
    <name type="scientific">Fraxinus pennsylvanica</name>
    <dbReference type="NCBI Taxonomy" id="56036"/>
    <lineage>
        <taxon>Eukaryota</taxon>
        <taxon>Viridiplantae</taxon>
        <taxon>Streptophyta</taxon>
        <taxon>Embryophyta</taxon>
        <taxon>Tracheophyta</taxon>
        <taxon>Spermatophyta</taxon>
        <taxon>Magnoliopsida</taxon>
        <taxon>eudicotyledons</taxon>
        <taxon>Gunneridae</taxon>
        <taxon>Pentapetalae</taxon>
        <taxon>asterids</taxon>
        <taxon>lamiids</taxon>
        <taxon>Lamiales</taxon>
        <taxon>Oleaceae</taxon>
        <taxon>Oleeae</taxon>
        <taxon>Fraxinus</taxon>
    </lineage>
</organism>
<comment type="similarity">
    <text evidence="8">Belongs to the major facilitator superfamily. Phosphate:H(+) symporter (TC 2.A.1.9) family.</text>
</comment>
<dbReference type="GO" id="GO:0015293">
    <property type="term" value="F:symporter activity"/>
    <property type="evidence" value="ECO:0007669"/>
    <property type="project" value="UniProtKB-KW"/>
</dbReference>
<evidence type="ECO:0000256" key="8">
    <source>
        <dbReference type="ARBA" id="ARBA00044504"/>
    </source>
</evidence>
<keyword evidence="4" id="KW-0769">Symport</keyword>
<dbReference type="InterPro" id="IPR050382">
    <property type="entry name" value="MFS_Na/Anion_cotransporter"/>
</dbReference>
<feature type="transmembrane region" description="Helical" evidence="9">
    <location>
        <begin position="720"/>
        <end position="739"/>
    </location>
</feature>
<keyword evidence="2" id="KW-0813">Transport</keyword>
<feature type="transmembrane region" description="Helical" evidence="9">
    <location>
        <begin position="325"/>
        <end position="345"/>
    </location>
</feature>
<dbReference type="GO" id="GO:0016020">
    <property type="term" value="C:membrane"/>
    <property type="evidence" value="ECO:0007669"/>
    <property type="project" value="UniProtKB-SubCell"/>
</dbReference>
<dbReference type="CDD" id="cd17380">
    <property type="entry name" value="MFS_SLC17A9_like"/>
    <property type="match status" value="1"/>
</dbReference>
<evidence type="ECO:0000256" key="1">
    <source>
        <dbReference type="ARBA" id="ARBA00004141"/>
    </source>
</evidence>
<protein>
    <recommendedName>
        <fullName evidence="10">Major facilitator superfamily (MFS) profile domain-containing protein</fullName>
    </recommendedName>
</protein>
<feature type="transmembrane region" description="Helical" evidence="9">
    <location>
        <begin position="258"/>
        <end position="278"/>
    </location>
</feature>
<keyword evidence="12" id="KW-1185">Reference proteome</keyword>
<feature type="transmembrane region" description="Helical" evidence="9">
    <location>
        <begin position="599"/>
        <end position="617"/>
    </location>
</feature>
<proteinExistence type="inferred from homology"/>
<feature type="transmembrane region" description="Helical" evidence="9">
    <location>
        <begin position="170"/>
        <end position="189"/>
    </location>
</feature>
<feature type="transmembrane region" description="Helical" evidence="9">
    <location>
        <begin position="575"/>
        <end position="592"/>
    </location>
</feature>
<dbReference type="PANTHER" id="PTHR11662:SF399">
    <property type="entry name" value="FI19708P1-RELATED"/>
    <property type="match status" value="1"/>
</dbReference>
<feature type="transmembrane region" description="Helical" evidence="9">
    <location>
        <begin position="104"/>
        <end position="127"/>
    </location>
</feature>
<evidence type="ECO:0000256" key="5">
    <source>
        <dbReference type="ARBA" id="ARBA00022989"/>
    </source>
</evidence>
<dbReference type="GO" id="GO:0009536">
    <property type="term" value="C:plastid"/>
    <property type="evidence" value="ECO:0007669"/>
    <property type="project" value="TreeGrafter"/>
</dbReference>
<feature type="transmembrane region" description="Helical" evidence="9">
    <location>
        <begin position="423"/>
        <end position="445"/>
    </location>
</feature>
<evidence type="ECO:0000313" key="12">
    <source>
        <dbReference type="Proteomes" id="UP000834106"/>
    </source>
</evidence>
<feature type="domain" description="Major facilitator superfamily (MFS) profile" evidence="10">
    <location>
        <begin position="104"/>
        <end position="523"/>
    </location>
</feature>
<feature type="transmembrane region" description="Helical" evidence="9">
    <location>
        <begin position="230"/>
        <end position="252"/>
    </location>
</feature>
<sequence>MACITPSKLQLYSTYPNPSQLSNFHSSSIIKRKSHLGGFQSKKWRNSLWVGGENQYIRKGSWCVKNDRRKKGCEVVKCTAEGIERCLLVGEEGGGFMVAERFKVVALVAGIMCLCNADRVVMSVAIVPLAAKHGWSSSFLGIIQSSFLWGYIFSSVVGGALVDKYGGKRVIAWGAALWSLATLLTPWAANHSTGSLLAVRAFFGLAEGVALPSMNTLLSRWFPSHERATAVGIAMGGFHLGNVVGLILTPLLMSSIGISGPFVLLSSLGFLWLTTWSYRVTNDPLESNSISKSELHLIQAGKSDSQVIKGKLPPLCLLLSKLPTWAIIFANITNNWGYFVLLSWMPVYFKTVFDVNLKQAAWFSALPWGTMAIAGYIAGATSDYLIKSGYSITSARKIMQSIGFIGPGVGLLCLNYARTPVLASILITVALSLSSFSQAGFLLNMQDIAPQYAGILHGTWFPSHERATAVGIAMGGFHLGNVVGLILTPLLMSSIGISGPFILLSSLGFLWLTTWSYRVTNDPLESNSISKSELRLIQAGKSDSQVIKGKLPPLCLLLSKLPTWAIIFANITNNWGYFVLLSWMPVYFKTVFDVNLKQAAWFSALPWGTMAISGYIAGATSDYLTKSGYSITSVRKILQSIGFIGPGVGLLCLNYARTPVLASILITVALSLSSFSQAGFLLNMQDIAPQYAGILHGISNSAGTNNQHDWDRFLRTVARIFSSILNSHIMSLLHCNCFLESLRYRRKSILDSSEDRSIRMYILALE</sequence>
<evidence type="ECO:0000256" key="6">
    <source>
        <dbReference type="ARBA" id="ARBA00023136"/>
    </source>
</evidence>
<evidence type="ECO:0000256" key="2">
    <source>
        <dbReference type="ARBA" id="ARBA00022448"/>
    </source>
</evidence>
<evidence type="ECO:0000259" key="10">
    <source>
        <dbReference type="PROSITE" id="PS50850"/>
    </source>
</evidence>
<evidence type="ECO:0000256" key="3">
    <source>
        <dbReference type="ARBA" id="ARBA00022692"/>
    </source>
</evidence>
<comment type="subcellular location">
    <subcellularLocation>
        <location evidence="1">Membrane</location>
        <topology evidence="1">Multi-pass membrane protein</topology>
    </subcellularLocation>
</comment>
<dbReference type="Proteomes" id="UP000834106">
    <property type="component" value="Chromosome 19"/>
</dbReference>
<accession>A0AAD2ADB2</accession>